<organism evidence="2 4">
    <name type="scientific">Orrella dioscoreae</name>
    <dbReference type="NCBI Taxonomy" id="1851544"/>
    <lineage>
        <taxon>Bacteria</taxon>
        <taxon>Pseudomonadati</taxon>
        <taxon>Pseudomonadota</taxon>
        <taxon>Betaproteobacteria</taxon>
        <taxon>Burkholderiales</taxon>
        <taxon>Alcaligenaceae</taxon>
        <taxon>Orrella</taxon>
    </lineage>
</organism>
<gene>
    <name evidence="2" type="ORF">ODI_00026</name>
    <name evidence="3" type="ORF">ODI_R1065</name>
</gene>
<dbReference type="RefSeq" id="WP_067755282.1">
    <property type="nucleotide sequence ID" value="NZ_LT907988.1"/>
</dbReference>
<feature type="compositionally biased region" description="Basic and acidic residues" evidence="1">
    <location>
        <begin position="94"/>
        <end position="113"/>
    </location>
</feature>
<name>A0A1C3K3M9_9BURK</name>
<feature type="region of interest" description="Disordered" evidence="1">
    <location>
        <begin position="90"/>
        <end position="113"/>
    </location>
</feature>
<reference evidence="2 4" key="1">
    <citation type="submission" date="2016-06" db="EMBL/GenBank/DDBJ databases">
        <authorList>
            <person name="Kjaerup R.B."/>
            <person name="Dalgaard T.S."/>
            <person name="Juul-Madsen H.R."/>
        </authorList>
    </citation>
    <scope>NUCLEOTIDE SEQUENCE [LARGE SCALE GENOMIC DNA]</scope>
    <source>
        <strain evidence="2">Orrdi1</strain>
    </source>
</reference>
<dbReference type="Proteomes" id="UP000078558">
    <property type="component" value="Chromosome I"/>
</dbReference>
<protein>
    <submittedName>
        <fullName evidence="2">Uncharacterized protein</fullName>
    </submittedName>
</protein>
<dbReference type="KEGG" id="odi:ODI_R1065"/>
<dbReference type="EMBL" id="FLRC01000026">
    <property type="protein sequence ID" value="SBT26106.1"/>
    <property type="molecule type" value="Genomic_DNA"/>
</dbReference>
<evidence type="ECO:0000313" key="3">
    <source>
        <dbReference type="EMBL" id="SOE47826.1"/>
    </source>
</evidence>
<accession>A0A1C3K3M9</accession>
<sequence length="113" mass="12674">MRLFELFLRRAGVSRATAQGQRRAVSRLTVECPQASVGSLRKQIYLDFQAAGLDVAHMEVDRGETAGMAAACVTVRCEPGQRRDLMSQARRLSAHPDVRRVQWGDTRQPREHA</sequence>
<reference evidence="3 4" key="2">
    <citation type="submission" date="2017-08" db="EMBL/GenBank/DDBJ databases">
        <authorList>
            <person name="de Groot N.N."/>
        </authorList>
    </citation>
    <scope>NUCLEOTIDE SEQUENCE [LARGE SCALE GENOMIC DNA]</scope>
    <source>
        <strain evidence="3">Orrdi1</strain>
    </source>
</reference>
<dbReference type="EMBL" id="LT907988">
    <property type="protein sequence ID" value="SOE47826.1"/>
    <property type="molecule type" value="Genomic_DNA"/>
</dbReference>
<evidence type="ECO:0000256" key="1">
    <source>
        <dbReference type="SAM" id="MobiDB-lite"/>
    </source>
</evidence>
<dbReference type="AlphaFoldDB" id="A0A1C3K3M9"/>
<dbReference type="OrthoDB" id="8942629at2"/>
<evidence type="ECO:0000313" key="2">
    <source>
        <dbReference type="EMBL" id="SBT26106.1"/>
    </source>
</evidence>
<proteinExistence type="predicted"/>
<keyword evidence="4" id="KW-1185">Reference proteome</keyword>
<evidence type="ECO:0000313" key="4">
    <source>
        <dbReference type="Proteomes" id="UP000078558"/>
    </source>
</evidence>
<dbReference type="Gene3D" id="3.30.70.260">
    <property type="match status" value="1"/>
</dbReference>